<dbReference type="Proteomes" id="UP000887159">
    <property type="component" value="Unassembled WGS sequence"/>
</dbReference>
<dbReference type="AlphaFoldDB" id="A0A8X6SRJ0"/>
<proteinExistence type="predicted"/>
<dbReference type="EMBL" id="BMAU01021320">
    <property type="protein sequence ID" value="GFY13146.1"/>
    <property type="molecule type" value="Genomic_DNA"/>
</dbReference>
<name>A0A8X6SRJ0_TRICX</name>
<accession>A0A8X6SRJ0</accession>
<gene>
    <name evidence="1" type="ORF">TNCV_363931</name>
</gene>
<organism evidence="1 2">
    <name type="scientific">Trichonephila clavipes</name>
    <name type="common">Golden silk orbweaver</name>
    <name type="synonym">Nephila clavipes</name>
    <dbReference type="NCBI Taxonomy" id="2585209"/>
    <lineage>
        <taxon>Eukaryota</taxon>
        <taxon>Metazoa</taxon>
        <taxon>Ecdysozoa</taxon>
        <taxon>Arthropoda</taxon>
        <taxon>Chelicerata</taxon>
        <taxon>Arachnida</taxon>
        <taxon>Araneae</taxon>
        <taxon>Araneomorphae</taxon>
        <taxon>Entelegynae</taxon>
        <taxon>Araneoidea</taxon>
        <taxon>Nephilidae</taxon>
        <taxon>Trichonephila</taxon>
    </lineage>
</organism>
<reference evidence="1" key="1">
    <citation type="submission" date="2020-08" db="EMBL/GenBank/DDBJ databases">
        <title>Multicomponent nature underlies the extraordinary mechanical properties of spider dragline silk.</title>
        <authorList>
            <person name="Kono N."/>
            <person name="Nakamura H."/>
            <person name="Mori M."/>
            <person name="Yoshida Y."/>
            <person name="Ohtoshi R."/>
            <person name="Malay A.D."/>
            <person name="Moran D.A.P."/>
            <person name="Tomita M."/>
            <person name="Numata K."/>
            <person name="Arakawa K."/>
        </authorList>
    </citation>
    <scope>NUCLEOTIDE SEQUENCE</scope>
</reference>
<keyword evidence="2" id="KW-1185">Reference proteome</keyword>
<evidence type="ECO:0000313" key="2">
    <source>
        <dbReference type="Proteomes" id="UP000887159"/>
    </source>
</evidence>
<sequence length="56" mass="6090">MSIWFLPINITTGVGPILFGLSGLYCSCEINSPPLLCSSVLDKFTDLGVFFFGFPN</sequence>
<evidence type="ECO:0000313" key="1">
    <source>
        <dbReference type="EMBL" id="GFY13146.1"/>
    </source>
</evidence>
<protein>
    <submittedName>
        <fullName evidence="1">Uncharacterized protein</fullName>
    </submittedName>
</protein>
<comment type="caution">
    <text evidence="1">The sequence shown here is derived from an EMBL/GenBank/DDBJ whole genome shotgun (WGS) entry which is preliminary data.</text>
</comment>